<feature type="active site" description="Nucleophile" evidence="7">
    <location>
        <position position="254"/>
    </location>
</feature>
<feature type="domain" description="SAM-dependent MTase RsmB/NOP-type" evidence="9">
    <location>
        <begin position="44"/>
        <end position="323"/>
    </location>
</feature>
<dbReference type="Pfam" id="PF01189">
    <property type="entry name" value="Methyltr_RsmB-F"/>
    <property type="match status" value="1"/>
</dbReference>
<dbReference type="PROSITE" id="PS51686">
    <property type="entry name" value="SAM_MT_RSMB_NOP"/>
    <property type="match status" value="1"/>
</dbReference>
<dbReference type="AlphaFoldDB" id="A0A9X7VW49"/>
<feature type="binding site" evidence="7">
    <location>
        <begin position="133"/>
        <end position="139"/>
    </location>
    <ligand>
        <name>S-adenosyl-L-methionine</name>
        <dbReference type="ChEBI" id="CHEBI:59789"/>
    </ligand>
</feature>
<dbReference type="InterPro" id="IPR031341">
    <property type="entry name" value="Methyltr_RsmF_N"/>
</dbReference>
<keyword evidence="6 7" id="KW-0694">RNA-binding</keyword>
<dbReference type="Gene3D" id="3.40.50.150">
    <property type="entry name" value="Vaccinia Virus protein VP39"/>
    <property type="match status" value="1"/>
</dbReference>
<evidence type="ECO:0000256" key="1">
    <source>
        <dbReference type="ARBA" id="ARBA00007494"/>
    </source>
</evidence>
<evidence type="ECO:0000256" key="2">
    <source>
        <dbReference type="ARBA" id="ARBA00022490"/>
    </source>
</evidence>
<dbReference type="InterPro" id="IPR027391">
    <property type="entry name" value="Nol1_Nop2_Fmu_2"/>
</dbReference>
<dbReference type="PANTHER" id="PTHR22807">
    <property type="entry name" value="NOP2 YEAST -RELATED NOL1/NOP2/FMU SUN DOMAIN-CONTAINING"/>
    <property type="match status" value="1"/>
</dbReference>
<dbReference type="KEGG" id="afx:JZ786_16895"/>
<dbReference type="Proteomes" id="UP000663505">
    <property type="component" value="Chromosome"/>
</dbReference>
<dbReference type="InterPro" id="IPR001678">
    <property type="entry name" value="MeTrfase_RsmB-F_NOP2_dom"/>
</dbReference>
<keyword evidence="4 7" id="KW-0808">Transferase</keyword>
<dbReference type="InterPro" id="IPR018314">
    <property type="entry name" value="RsmB/NOL1/NOP2-like_CS"/>
</dbReference>
<dbReference type="Pfam" id="PF17126">
    <property type="entry name" value="RsmF_methylt_CI"/>
    <property type="match status" value="1"/>
</dbReference>
<dbReference type="Pfam" id="PF13636">
    <property type="entry name" value="Methyltranf_PUA"/>
    <property type="match status" value="1"/>
</dbReference>
<evidence type="ECO:0000259" key="9">
    <source>
        <dbReference type="PROSITE" id="PS51686"/>
    </source>
</evidence>
<dbReference type="GO" id="GO:0006396">
    <property type="term" value="P:RNA processing"/>
    <property type="evidence" value="ECO:0007669"/>
    <property type="project" value="InterPro"/>
</dbReference>
<gene>
    <name evidence="10" type="ORF">JZ786_16895</name>
</gene>
<name>A0A9X7VW49_9BACL</name>
<feature type="binding site" evidence="7">
    <location>
        <position position="201"/>
    </location>
    <ligand>
        <name>S-adenosyl-L-methionine</name>
        <dbReference type="ChEBI" id="CHEBI:59789"/>
    </ligand>
</feature>
<comment type="similarity">
    <text evidence="1 7">Belongs to the class I-like SAM-binding methyltransferase superfamily. RsmB/NOP family.</text>
</comment>
<dbReference type="GO" id="GO:0008173">
    <property type="term" value="F:RNA methyltransferase activity"/>
    <property type="evidence" value="ECO:0007669"/>
    <property type="project" value="InterPro"/>
</dbReference>
<evidence type="ECO:0000313" key="11">
    <source>
        <dbReference type="Proteomes" id="UP000663505"/>
    </source>
</evidence>
<evidence type="ECO:0000256" key="5">
    <source>
        <dbReference type="ARBA" id="ARBA00022691"/>
    </source>
</evidence>
<reference evidence="10 11" key="1">
    <citation type="submission" date="2021-02" db="EMBL/GenBank/DDBJ databases">
        <title>Alicyclobacillus curvatus sp. nov. and Alicyclobacillus mengziensis sp. nov., two acidophilic bacteria isolated from acid mine drainage.</title>
        <authorList>
            <person name="Huang Y."/>
        </authorList>
    </citation>
    <scope>NUCLEOTIDE SEQUENCE [LARGE SCALE GENOMIC DNA]</scope>
    <source>
        <strain evidence="10 11">S30H14</strain>
    </source>
</reference>
<dbReference type="NCBIfam" id="TIGR00446">
    <property type="entry name" value="nop2p"/>
    <property type="match status" value="1"/>
</dbReference>
<feature type="region of interest" description="Disordered" evidence="8">
    <location>
        <begin position="333"/>
        <end position="353"/>
    </location>
</feature>
<dbReference type="Pfam" id="PF17125">
    <property type="entry name" value="Methyltr_RsmF_N"/>
    <property type="match status" value="1"/>
</dbReference>
<protein>
    <submittedName>
        <fullName evidence="10">RsmF rRNA methyltransferase first C-terminal domain-containing protein</fullName>
    </submittedName>
</protein>
<dbReference type="PRINTS" id="PR02008">
    <property type="entry name" value="RCMTFAMILY"/>
</dbReference>
<evidence type="ECO:0000256" key="6">
    <source>
        <dbReference type="ARBA" id="ARBA00022884"/>
    </source>
</evidence>
<keyword evidence="3 7" id="KW-0489">Methyltransferase</keyword>
<evidence type="ECO:0000256" key="8">
    <source>
        <dbReference type="SAM" id="MobiDB-lite"/>
    </source>
</evidence>
<dbReference type="Gene3D" id="3.30.70.1170">
    <property type="entry name" value="Sun protein, domain 3"/>
    <property type="match status" value="1"/>
</dbReference>
<dbReference type="InterPro" id="IPR049560">
    <property type="entry name" value="MeTrfase_RsmB-F_NOP2_cat"/>
</dbReference>
<evidence type="ECO:0000313" key="10">
    <source>
        <dbReference type="EMBL" id="QSO46176.1"/>
    </source>
</evidence>
<dbReference type="GO" id="GO:0003723">
    <property type="term" value="F:RNA binding"/>
    <property type="evidence" value="ECO:0007669"/>
    <property type="project" value="UniProtKB-UniRule"/>
</dbReference>
<comment type="caution">
    <text evidence="7">Lacks conserved residue(s) required for the propagation of feature annotation.</text>
</comment>
<dbReference type="PANTHER" id="PTHR22807:SF30">
    <property type="entry name" value="28S RRNA (CYTOSINE(4447)-C(5))-METHYLTRANSFERASE-RELATED"/>
    <property type="match status" value="1"/>
</dbReference>
<dbReference type="InterPro" id="IPR029063">
    <property type="entry name" value="SAM-dependent_MTases_sf"/>
</dbReference>
<keyword evidence="5 7" id="KW-0949">S-adenosyl-L-methionine</keyword>
<evidence type="ECO:0000256" key="3">
    <source>
        <dbReference type="ARBA" id="ARBA00022603"/>
    </source>
</evidence>
<organism evidence="10 11">
    <name type="scientific">Alicyclobacillus mengziensis</name>
    <dbReference type="NCBI Taxonomy" id="2931921"/>
    <lineage>
        <taxon>Bacteria</taxon>
        <taxon>Bacillati</taxon>
        <taxon>Bacillota</taxon>
        <taxon>Bacilli</taxon>
        <taxon>Bacillales</taxon>
        <taxon>Alicyclobacillaceae</taxon>
        <taxon>Alicyclobacillus</taxon>
    </lineage>
</organism>
<dbReference type="GO" id="GO:0008757">
    <property type="term" value="F:S-adenosylmethionine-dependent methyltransferase activity"/>
    <property type="evidence" value="ECO:0007669"/>
    <property type="project" value="InterPro"/>
</dbReference>
<dbReference type="CDD" id="cd02440">
    <property type="entry name" value="AdoMet_MTases"/>
    <property type="match status" value="1"/>
</dbReference>
<keyword evidence="2" id="KW-0963">Cytoplasm</keyword>
<dbReference type="Gene3D" id="2.30.130.60">
    <property type="match status" value="1"/>
</dbReference>
<dbReference type="InterPro" id="IPR031340">
    <property type="entry name" value="RsmF_methylt_CI"/>
</dbReference>
<dbReference type="InterPro" id="IPR011023">
    <property type="entry name" value="Nop2p"/>
</dbReference>
<proteinExistence type="inferred from homology"/>
<feature type="binding site" evidence="7">
    <location>
        <position position="157"/>
    </location>
    <ligand>
        <name>S-adenosyl-L-methionine</name>
        <dbReference type="ChEBI" id="CHEBI:59789"/>
    </ligand>
</feature>
<dbReference type="SUPFAM" id="SSF53335">
    <property type="entry name" value="S-adenosyl-L-methionine-dependent methyltransferases"/>
    <property type="match status" value="1"/>
</dbReference>
<sequence length="490" mass="54006">MEPGFKEAFVRQMQRLMGSEWMELSLALQTTVPYRGLRLHRWTMAANHEGRDKLVVPTPTYAISTPVPMPAVMAESLAKPVPWMTDAYYIPEDSNLGKTIYHEAGAFYIQEPSAMAPAVALAVRPGERVLDLCAAPGGKTTALARAMNGQGVLVANEIHPKRVVTLAQNIERLGIPAVVVNESPDRLAQTWPGYFDAVLVDAPCSGEGMFRKDSAAREQWSEDAPVVCASRQKDILRAAVRLVRPGGRLVYSTCTLNAMENEQVVDWALRELPLTLTALPNWPLWSDGRPEWGNDNPRLTLTKRLWPHIGEGEGHFVAAFTVARTDERAIAAQAARGGTQPVSSNKRKQGHTDDRWRTLAEELLHDVPIQWQTTVSHGDLLFEAPPVDLVTTGLKVLRPGLCLAEISGQRLQPHHSLAMAVHPDLVRRKVELDPALASDYMAGQALDRTVSPGWNLLMSIGTIPLGWGKGVPGRINNLYPRGLRRQGLLF</sequence>
<dbReference type="CDD" id="cd21147">
    <property type="entry name" value="RsmF_methylt_CTD1"/>
    <property type="match status" value="1"/>
</dbReference>
<evidence type="ECO:0000256" key="4">
    <source>
        <dbReference type="ARBA" id="ARBA00022679"/>
    </source>
</evidence>
<dbReference type="RefSeq" id="WP_206655546.1">
    <property type="nucleotide sequence ID" value="NZ_CP071182.1"/>
</dbReference>
<dbReference type="GO" id="GO:0001510">
    <property type="term" value="P:RNA methylation"/>
    <property type="evidence" value="ECO:0007669"/>
    <property type="project" value="InterPro"/>
</dbReference>
<evidence type="ECO:0000256" key="7">
    <source>
        <dbReference type="PROSITE-ProRule" id="PRU01023"/>
    </source>
</evidence>
<dbReference type="EMBL" id="CP071182">
    <property type="protein sequence ID" value="QSO46176.1"/>
    <property type="molecule type" value="Genomic_DNA"/>
</dbReference>
<accession>A0A9X7VW49</accession>
<dbReference type="PROSITE" id="PS01153">
    <property type="entry name" value="NOL1_NOP2_SUN"/>
    <property type="match status" value="1"/>
</dbReference>
<dbReference type="InterPro" id="IPR023267">
    <property type="entry name" value="RCMT"/>
</dbReference>
<keyword evidence="11" id="KW-1185">Reference proteome</keyword>